<dbReference type="RefSeq" id="WP_184474796.1">
    <property type="nucleotide sequence ID" value="NZ_JACHOV010000004.1"/>
</dbReference>
<dbReference type="Pfam" id="PF00534">
    <property type="entry name" value="Glycos_transf_1"/>
    <property type="match status" value="1"/>
</dbReference>
<dbReference type="Proteomes" id="UP000575068">
    <property type="component" value="Unassembled WGS sequence"/>
</dbReference>
<reference evidence="3 4" key="1">
    <citation type="submission" date="2020-08" db="EMBL/GenBank/DDBJ databases">
        <title>Genomic Encyclopedia of Type Strains, Phase IV (KMG-IV): sequencing the most valuable type-strain genomes for metagenomic binning, comparative biology and taxonomic classification.</title>
        <authorList>
            <person name="Goeker M."/>
        </authorList>
    </citation>
    <scope>NUCLEOTIDE SEQUENCE [LARGE SCALE GENOMIC DNA]</scope>
    <source>
        <strain evidence="3 4">DSM 7465</strain>
    </source>
</reference>
<dbReference type="InterPro" id="IPR028098">
    <property type="entry name" value="Glyco_trans_4-like_N"/>
</dbReference>
<evidence type="ECO:0000313" key="4">
    <source>
        <dbReference type="Proteomes" id="UP000575068"/>
    </source>
</evidence>
<dbReference type="Gene3D" id="3.40.50.2000">
    <property type="entry name" value="Glycogen Phosphorylase B"/>
    <property type="match status" value="2"/>
</dbReference>
<evidence type="ECO:0000259" key="2">
    <source>
        <dbReference type="Pfam" id="PF13439"/>
    </source>
</evidence>
<dbReference type="CDD" id="cd03801">
    <property type="entry name" value="GT4_PimA-like"/>
    <property type="match status" value="1"/>
</dbReference>
<protein>
    <submittedName>
        <fullName evidence="3">Glycosyltransferase involved in cell wall biosynthesis</fullName>
    </submittedName>
</protein>
<sequence length="404" mass="44540">MHIAYLSPTWPPAGAANGVVTYVSAMRSYLRSQGHDVSILAQGKLFASDGSIHDFDAERGALGHYIARLRGRIDSHLGHRPWSARIVASQLSKACRLAPIDLVEMEESFGWSHAAQLRLNVPVITRLHGPHALMPKFPKAPGEARRSRHRVSAEGKAICGASALTAPSRTVMNAICSLYGREDATGEIIPNPVAVADPDERWRLSDCQRDVILYVGRFDRLKGADTILAAFQRLLHKRPTAKLLMVGPDYGLTLDDGRTFNWDVYASEHLSSEERKNIEFLGIQTPDQIRMLRRRAHVTVVASRWENFPYAAVEAMAVGSPLISTNWAGSADLIAHGQTGWRTPVGRPELLADRICWLLGNPAAATRAGEAAWNQCRTAYSIASIGARTLGFYEETLSRHPKRD</sequence>
<evidence type="ECO:0000259" key="1">
    <source>
        <dbReference type="Pfam" id="PF00534"/>
    </source>
</evidence>
<evidence type="ECO:0000313" key="3">
    <source>
        <dbReference type="EMBL" id="MBB4640970.1"/>
    </source>
</evidence>
<feature type="domain" description="Glycosyl transferase family 1" evidence="1">
    <location>
        <begin position="208"/>
        <end position="372"/>
    </location>
</feature>
<keyword evidence="4" id="KW-1185">Reference proteome</keyword>
<name>A0A840HTP4_9SPHN</name>
<dbReference type="Pfam" id="PF13439">
    <property type="entry name" value="Glyco_transf_4"/>
    <property type="match status" value="1"/>
</dbReference>
<keyword evidence="3" id="KW-0808">Transferase</keyword>
<dbReference type="SUPFAM" id="SSF53756">
    <property type="entry name" value="UDP-Glycosyltransferase/glycogen phosphorylase"/>
    <property type="match status" value="1"/>
</dbReference>
<organism evidence="3 4">
    <name type="scientific">Rhizorhapis suberifaciens</name>
    <name type="common">corky root of lettuce</name>
    <dbReference type="NCBI Taxonomy" id="13656"/>
    <lineage>
        <taxon>Bacteria</taxon>
        <taxon>Pseudomonadati</taxon>
        <taxon>Pseudomonadota</taxon>
        <taxon>Alphaproteobacteria</taxon>
        <taxon>Sphingomonadales</taxon>
        <taxon>Sphingomonadaceae</taxon>
        <taxon>Rhizorhapis</taxon>
    </lineage>
</organism>
<feature type="domain" description="Glycosyltransferase subfamily 4-like N-terminal" evidence="2">
    <location>
        <begin position="17"/>
        <end position="194"/>
    </location>
</feature>
<accession>A0A840HTP4</accession>
<dbReference type="GO" id="GO:0016757">
    <property type="term" value="F:glycosyltransferase activity"/>
    <property type="evidence" value="ECO:0007669"/>
    <property type="project" value="InterPro"/>
</dbReference>
<dbReference type="EMBL" id="JACHOV010000004">
    <property type="protein sequence ID" value="MBB4640970.1"/>
    <property type="molecule type" value="Genomic_DNA"/>
</dbReference>
<dbReference type="PANTHER" id="PTHR12526">
    <property type="entry name" value="GLYCOSYLTRANSFERASE"/>
    <property type="match status" value="1"/>
</dbReference>
<dbReference type="AlphaFoldDB" id="A0A840HTP4"/>
<comment type="caution">
    <text evidence="3">The sequence shown here is derived from an EMBL/GenBank/DDBJ whole genome shotgun (WGS) entry which is preliminary data.</text>
</comment>
<proteinExistence type="predicted"/>
<gene>
    <name evidence="3" type="ORF">HNQ99_001274</name>
</gene>
<dbReference type="InterPro" id="IPR001296">
    <property type="entry name" value="Glyco_trans_1"/>
</dbReference>